<dbReference type="GO" id="GO:0003677">
    <property type="term" value="F:DNA binding"/>
    <property type="evidence" value="ECO:0007669"/>
    <property type="project" value="InterPro"/>
</dbReference>
<protein>
    <recommendedName>
        <fullName evidence="1">Recombinase domain-containing protein</fullName>
    </recommendedName>
</protein>
<evidence type="ECO:0000259" key="1">
    <source>
        <dbReference type="PROSITE" id="PS51737"/>
    </source>
</evidence>
<dbReference type="PROSITE" id="PS51737">
    <property type="entry name" value="RECOMBINASE_DNA_BIND"/>
    <property type="match status" value="1"/>
</dbReference>
<keyword evidence="3" id="KW-1185">Reference proteome</keyword>
<dbReference type="STRING" id="708126.BW727_100125"/>
<sequence>MKTYYGYQIKHGEITVDENEARIIRDLFEIYLTGKSLVKVGEEAGLNKTHGFIGRVLANPIYMGTDFYPAIVSIELYEKVQMERERRKNKLGRNFECKPLKMSISTKFQWKNKVKLPRDPLRKASVLYESIEVEV</sequence>
<evidence type="ECO:0000313" key="3">
    <source>
        <dbReference type="Proteomes" id="UP000188993"/>
    </source>
</evidence>
<name>A0A1S6ILY9_9LACT</name>
<dbReference type="EMBL" id="CP019728">
    <property type="protein sequence ID" value="AQS52535.1"/>
    <property type="molecule type" value="Genomic_DNA"/>
</dbReference>
<reference evidence="2 3" key="1">
    <citation type="journal article" date="2014" name="Int. J. Syst. Evol. Microbiol.">
        <title>Jeotgalibaca dankookensis gen. nov., sp. nov., a member of the family Carnobacteriaceae, isolated from seujeot (Korean traditional food).</title>
        <authorList>
            <person name="Lee D.G."/>
            <person name="Trujillo M.E."/>
            <person name="Kang H."/>
            <person name="Ahn T.Y."/>
        </authorList>
    </citation>
    <scope>NUCLEOTIDE SEQUENCE [LARGE SCALE GENOMIC DNA]</scope>
    <source>
        <strain evidence="2 3">EX-07</strain>
    </source>
</reference>
<dbReference type="Pfam" id="PF07508">
    <property type="entry name" value="Recombinase"/>
    <property type="match status" value="1"/>
</dbReference>
<dbReference type="Proteomes" id="UP000188993">
    <property type="component" value="Chromosome"/>
</dbReference>
<dbReference type="Gene3D" id="3.90.1750.20">
    <property type="entry name" value="Putative Large Serine Recombinase, Chain B, Domain 2"/>
    <property type="match status" value="1"/>
</dbReference>
<dbReference type="KEGG" id="jda:BW727_100125"/>
<proteinExistence type="predicted"/>
<dbReference type="GO" id="GO:0000150">
    <property type="term" value="F:DNA strand exchange activity"/>
    <property type="evidence" value="ECO:0007669"/>
    <property type="project" value="InterPro"/>
</dbReference>
<organism evidence="2 3">
    <name type="scientific">Jeotgalibaca dankookensis</name>
    <dbReference type="NCBI Taxonomy" id="708126"/>
    <lineage>
        <taxon>Bacteria</taxon>
        <taxon>Bacillati</taxon>
        <taxon>Bacillota</taxon>
        <taxon>Bacilli</taxon>
        <taxon>Lactobacillales</taxon>
        <taxon>Carnobacteriaceae</taxon>
        <taxon>Jeotgalibaca</taxon>
    </lineage>
</organism>
<dbReference type="OrthoDB" id="2188903at2"/>
<dbReference type="InterPro" id="IPR038109">
    <property type="entry name" value="DNA_bind_recomb_sf"/>
</dbReference>
<evidence type="ECO:0000313" key="2">
    <source>
        <dbReference type="EMBL" id="AQS52535.1"/>
    </source>
</evidence>
<gene>
    <name evidence="2" type="ORF">BW727_100125</name>
</gene>
<feature type="domain" description="Recombinase" evidence="1">
    <location>
        <begin position="4"/>
        <end position="90"/>
    </location>
</feature>
<dbReference type="RefSeq" id="WP_062467896.1">
    <property type="nucleotide sequence ID" value="NZ_BBYN01000005.1"/>
</dbReference>
<accession>A0A1S6ILY9</accession>
<dbReference type="AlphaFoldDB" id="A0A1S6ILY9"/>
<dbReference type="InterPro" id="IPR011109">
    <property type="entry name" value="DNA_bind_recombinase_dom"/>
</dbReference>